<keyword evidence="8" id="KW-1185">Reference proteome</keyword>
<dbReference type="NCBIfam" id="TIGR00208">
    <property type="entry name" value="fliS"/>
    <property type="match status" value="1"/>
</dbReference>
<evidence type="ECO:0000256" key="1">
    <source>
        <dbReference type="ARBA" id="ARBA00004514"/>
    </source>
</evidence>
<dbReference type="AlphaFoldDB" id="A0A2P7R7V4"/>
<sequence>MRGSLKAYKSVALDSQKTVASPYKVVQMLLAGVLERLAKARVAMEQQDTARRGELLGATMMIVAELRMALDHEEGGEIAANLDNLYEFIMNELVLANSENSVERLEAISGLIRGIKESWDAIPIGQQDLPVEA</sequence>
<evidence type="ECO:0000256" key="5">
    <source>
        <dbReference type="ARBA" id="ARBA00023186"/>
    </source>
</evidence>
<name>A0A2P7R7V4_9GAMM</name>
<dbReference type="InterPro" id="IPR003713">
    <property type="entry name" value="FliS"/>
</dbReference>
<evidence type="ECO:0000256" key="2">
    <source>
        <dbReference type="ARBA" id="ARBA00008787"/>
    </source>
</evidence>
<dbReference type="PANTHER" id="PTHR34773:SF1">
    <property type="entry name" value="FLAGELLAR SECRETION CHAPERONE FLIS"/>
    <property type="match status" value="1"/>
</dbReference>
<dbReference type="PIRSF" id="PIRSF039090">
    <property type="entry name" value="Flis"/>
    <property type="match status" value="1"/>
</dbReference>
<keyword evidence="3 6" id="KW-0963">Cytoplasm</keyword>
<evidence type="ECO:0000256" key="3">
    <source>
        <dbReference type="ARBA" id="ARBA00022490"/>
    </source>
</evidence>
<protein>
    <recommendedName>
        <fullName evidence="6">Flagellar secretion chaperone FliS</fullName>
    </recommendedName>
</protein>
<dbReference type="PANTHER" id="PTHR34773">
    <property type="entry name" value="FLAGELLAR SECRETION CHAPERONE FLIS"/>
    <property type="match status" value="1"/>
</dbReference>
<keyword evidence="7" id="KW-0282">Flagellum</keyword>
<evidence type="ECO:0000256" key="4">
    <source>
        <dbReference type="ARBA" id="ARBA00022795"/>
    </source>
</evidence>
<dbReference type="Gene3D" id="1.20.120.340">
    <property type="entry name" value="Flagellar protein FliS"/>
    <property type="match status" value="1"/>
</dbReference>
<gene>
    <name evidence="7" type="primary">fliS</name>
    <name evidence="7" type="ORF">C7H85_06410</name>
</gene>
<dbReference type="CDD" id="cd16098">
    <property type="entry name" value="FliS"/>
    <property type="match status" value="1"/>
</dbReference>
<dbReference type="EMBL" id="PXYG01000002">
    <property type="protein sequence ID" value="PSJ46272.1"/>
    <property type="molecule type" value="Genomic_DNA"/>
</dbReference>
<dbReference type="Pfam" id="PF02561">
    <property type="entry name" value="FliS"/>
    <property type="match status" value="1"/>
</dbReference>
<comment type="caution">
    <text evidence="7">The sequence shown here is derived from an EMBL/GenBank/DDBJ whole genome shotgun (WGS) entry which is preliminary data.</text>
</comment>
<dbReference type="Proteomes" id="UP000240243">
    <property type="component" value="Unassembled WGS sequence"/>
</dbReference>
<dbReference type="SUPFAM" id="SSF101116">
    <property type="entry name" value="Flagellar export chaperone FliS"/>
    <property type="match status" value="1"/>
</dbReference>
<dbReference type="InterPro" id="IPR036584">
    <property type="entry name" value="FliS_sf"/>
</dbReference>
<dbReference type="GO" id="GO:0044780">
    <property type="term" value="P:bacterial-type flagellum assembly"/>
    <property type="evidence" value="ECO:0007669"/>
    <property type="project" value="InterPro"/>
</dbReference>
<comment type="similarity">
    <text evidence="2 6">Belongs to the FliS family.</text>
</comment>
<keyword evidence="7" id="KW-0969">Cilium</keyword>
<evidence type="ECO:0000313" key="8">
    <source>
        <dbReference type="Proteomes" id="UP000240243"/>
    </source>
</evidence>
<accession>A0A2P7R7V4</accession>
<comment type="subcellular location">
    <subcellularLocation>
        <location evidence="1 6">Cytoplasm</location>
        <location evidence="1 6">Cytosol</location>
    </subcellularLocation>
</comment>
<dbReference type="GO" id="GO:0005829">
    <property type="term" value="C:cytosol"/>
    <property type="evidence" value="ECO:0007669"/>
    <property type="project" value="UniProtKB-SubCell"/>
</dbReference>
<dbReference type="RefSeq" id="WP_106728889.1">
    <property type="nucleotide sequence ID" value="NZ_PXYG01000002.1"/>
</dbReference>
<dbReference type="GO" id="GO:0071973">
    <property type="term" value="P:bacterial-type flagellum-dependent cell motility"/>
    <property type="evidence" value="ECO:0007669"/>
    <property type="project" value="TreeGrafter"/>
</dbReference>
<evidence type="ECO:0000256" key="6">
    <source>
        <dbReference type="PIRNR" id="PIRNR039090"/>
    </source>
</evidence>
<keyword evidence="4 6" id="KW-1005">Bacterial flagellum biogenesis</keyword>
<organism evidence="7 8">
    <name type="scientific">Zobellella endophytica</name>
    <dbReference type="NCBI Taxonomy" id="2116700"/>
    <lineage>
        <taxon>Bacteria</taxon>
        <taxon>Pseudomonadati</taxon>
        <taxon>Pseudomonadota</taxon>
        <taxon>Gammaproteobacteria</taxon>
        <taxon>Aeromonadales</taxon>
        <taxon>Aeromonadaceae</taxon>
        <taxon>Zobellella</taxon>
    </lineage>
</organism>
<dbReference type="OrthoDB" id="9792010at2"/>
<keyword evidence="7" id="KW-0966">Cell projection</keyword>
<reference evidence="7 8" key="1">
    <citation type="submission" date="2018-03" db="EMBL/GenBank/DDBJ databases">
        <title>The draft genome of Zobellella sp. 59N8.</title>
        <authorList>
            <person name="Liu L."/>
            <person name="Li L."/>
            <person name="Zhang X."/>
            <person name="Liang L."/>
            <person name="Wang T."/>
        </authorList>
    </citation>
    <scope>NUCLEOTIDE SEQUENCE [LARGE SCALE GENOMIC DNA]</scope>
    <source>
        <strain evidence="7 8">59N8</strain>
    </source>
</reference>
<proteinExistence type="inferred from homology"/>
<evidence type="ECO:0000313" key="7">
    <source>
        <dbReference type="EMBL" id="PSJ46272.1"/>
    </source>
</evidence>
<keyword evidence="5" id="KW-0143">Chaperone</keyword>